<accession>A0A1H5MAJ6</accession>
<dbReference type="InterPro" id="IPR055170">
    <property type="entry name" value="GFO_IDH_MocA-like_dom"/>
</dbReference>
<evidence type="ECO:0000259" key="4">
    <source>
        <dbReference type="Pfam" id="PF22725"/>
    </source>
</evidence>
<name>A0A1H5MAJ6_9MICC</name>
<evidence type="ECO:0000256" key="1">
    <source>
        <dbReference type="ARBA" id="ARBA00023002"/>
    </source>
</evidence>
<dbReference type="Gene3D" id="3.40.50.720">
    <property type="entry name" value="NAD(P)-binding Rossmann-like Domain"/>
    <property type="match status" value="1"/>
</dbReference>
<dbReference type="SUPFAM" id="SSF55347">
    <property type="entry name" value="Glyceraldehyde-3-phosphate dehydrogenase-like, C-terminal domain"/>
    <property type="match status" value="1"/>
</dbReference>
<dbReference type="Gene3D" id="3.30.360.10">
    <property type="entry name" value="Dihydrodipicolinate Reductase, domain 2"/>
    <property type="match status" value="1"/>
</dbReference>
<protein>
    <submittedName>
        <fullName evidence="5">Predicted dehydrogenase</fullName>
    </submittedName>
</protein>
<dbReference type="Proteomes" id="UP000182725">
    <property type="component" value="Unassembled WGS sequence"/>
</dbReference>
<sequence length="402" mass="43027">MTSPQTSGTRPLGVAAIGYAFMGQAHSNAWRTVANHFDVPDFEQKVLVGRDAVAVAAAAKKYGWSESATDWREVITRDDIDIVDICAPGWLHAEIATAALAAGKHVLVEKPLANSLAESESMVAAAQAARNVGVRSMVGFNYRRVPALALARKLIDEGELGTVRQVRASYLQDWLADSEAPMTWRLRKETAGSGALGDIASHAIDQIQHLLGDTVTAVSGKLHTFTTERPGPDGIEPVTVDDAVWATLSMAGGAMASVDVSRVALGQKNALRVEVYGTAGSLTFNLENPNELYFLNGTEPIEVQGFRRILVTEPEHPYISGWWPQGHVIGWEHSFTHQIRDFLHSIADGTDPSPSFEEGLGVQQVLAGIEASSAAGGLTVPVVAVETTPAVEPVETQLLHNS</sequence>
<organism evidence="5 6">
    <name type="scientific">Arthrobacter alpinus</name>
    <dbReference type="NCBI Taxonomy" id="656366"/>
    <lineage>
        <taxon>Bacteria</taxon>
        <taxon>Bacillati</taxon>
        <taxon>Actinomycetota</taxon>
        <taxon>Actinomycetes</taxon>
        <taxon>Micrococcales</taxon>
        <taxon>Micrococcaceae</taxon>
        <taxon>Arthrobacter</taxon>
    </lineage>
</organism>
<dbReference type="EMBL" id="FNTV01000001">
    <property type="protein sequence ID" value="SEE85691.1"/>
    <property type="molecule type" value="Genomic_DNA"/>
</dbReference>
<dbReference type="GO" id="GO:0000166">
    <property type="term" value="F:nucleotide binding"/>
    <property type="evidence" value="ECO:0007669"/>
    <property type="project" value="InterPro"/>
</dbReference>
<evidence type="ECO:0000256" key="2">
    <source>
        <dbReference type="ARBA" id="ARBA00023027"/>
    </source>
</evidence>
<dbReference type="GO" id="GO:0016491">
    <property type="term" value="F:oxidoreductase activity"/>
    <property type="evidence" value="ECO:0007669"/>
    <property type="project" value="UniProtKB-KW"/>
</dbReference>
<evidence type="ECO:0000259" key="3">
    <source>
        <dbReference type="Pfam" id="PF01408"/>
    </source>
</evidence>
<dbReference type="InterPro" id="IPR050463">
    <property type="entry name" value="Gfo/Idh/MocA_oxidrdct_glycsds"/>
</dbReference>
<keyword evidence="1" id="KW-0560">Oxidoreductase</keyword>
<evidence type="ECO:0000313" key="6">
    <source>
        <dbReference type="Proteomes" id="UP000182725"/>
    </source>
</evidence>
<dbReference type="AlphaFoldDB" id="A0A1H5MAJ6"/>
<feature type="domain" description="GFO/IDH/MocA-like oxidoreductase" evidence="4">
    <location>
        <begin position="150"/>
        <end position="282"/>
    </location>
</feature>
<dbReference type="InterPro" id="IPR000683">
    <property type="entry name" value="Gfo/Idh/MocA-like_OxRdtase_N"/>
</dbReference>
<reference evidence="5 6" key="1">
    <citation type="submission" date="2016-10" db="EMBL/GenBank/DDBJ databases">
        <authorList>
            <person name="de Groot N.N."/>
        </authorList>
    </citation>
    <scope>NUCLEOTIDE SEQUENCE [LARGE SCALE GENOMIC DNA]</scope>
    <source>
        <strain evidence="5 6">DSM 22274</strain>
    </source>
</reference>
<dbReference type="SUPFAM" id="SSF51735">
    <property type="entry name" value="NAD(P)-binding Rossmann-fold domains"/>
    <property type="match status" value="1"/>
</dbReference>
<dbReference type="Pfam" id="PF22725">
    <property type="entry name" value="GFO_IDH_MocA_C3"/>
    <property type="match status" value="1"/>
</dbReference>
<dbReference type="PANTHER" id="PTHR43818">
    <property type="entry name" value="BCDNA.GH03377"/>
    <property type="match status" value="1"/>
</dbReference>
<feature type="domain" description="Gfo/Idh/MocA-like oxidoreductase N-terminal" evidence="3">
    <location>
        <begin position="13"/>
        <end position="131"/>
    </location>
</feature>
<keyword evidence="2" id="KW-0520">NAD</keyword>
<dbReference type="RefSeq" id="WP_074712135.1">
    <property type="nucleotide sequence ID" value="NZ_FNTV01000001.1"/>
</dbReference>
<proteinExistence type="predicted"/>
<dbReference type="InterPro" id="IPR036291">
    <property type="entry name" value="NAD(P)-bd_dom_sf"/>
</dbReference>
<dbReference type="PANTHER" id="PTHR43818:SF11">
    <property type="entry name" value="BCDNA.GH03377"/>
    <property type="match status" value="1"/>
</dbReference>
<dbReference type="Pfam" id="PF01408">
    <property type="entry name" value="GFO_IDH_MocA"/>
    <property type="match status" value="1"/>
</dbReference>
<evidence type="ECO:0000313" key="5">
    <source>
        <dbReference type="EMBL" id="SEE85691.1"/>
    </source>
</evidence>
<gene>
    <name evidence="5" type="ORF">SAMN04489740_2807</name>
</gene>